<evidence type="ECO:0000256" key="2">
    <source>
        <dbReference type="ARBA" id="ARBA00023125"/>
    </source>
</evidence>
<dbReference type="PANTHER" id="PTHR43140">
    <property type="entry name" value="TYPE-1 RESTRICTION ENZYME ECOKI SPECIFICITY PROTEIN"/>
    <property type="match status" value="1"/>
</dbReference>
<dbReference type="AlphaFoldDB" id="A0A7W9ZKS0"/>
<dbReference type="InterPro" id="IPR051212">
    <property type="entry name" value="Type-I_RE_S_subunit"/>
</dbReference>
<reference evidence="3 4" key="1">
    <citation type="submission" date="2020-08" db="EMBL/GenBank/DDBJ databases">
        <title>Genomic Encyclopedia of Type Strains, Phase IV (KMG-IV): sequencing the most valuable type-strain genomes for metagenomic binning, comparative biology and taxonomic classification.</title>
        <authorList>
            <person name="Goeker M."/>
        </authorList>
    </citation>
    <scope>NUCLEOTIDE SEQUENCE [LARGE SCALE GENOMIC DNA]</scope>
    <source>
        <strain evidence="3 4">DSM 11590</strain>
    </source>
</reference>
<gene>
    <name evidence="3" type="ORF">FHS48_003486</name>
</gene>
<protein>
    <submittedName>
        <fullName evidence="3">Type I restriction enzyme S subunit</fullName>
        <ecNumber evidence="3">3.1.21.3</ecNumber>
    </submittedName>
</protein>
<dbReference type="EC" id="3.1.21.3" evidence="3"/>
<organism evidence="3 4">
    <name type="scientific">Novispirillum itersonii</name>
    <name type="common">Aquaspirillum itersonii</name>
    <dbReference type="NCBI Taxonomy" id="189"/>
    <lineage>
        <taxon>Bacteria</taxon>
        <taxon>Pseudomonadati</taxon>
        <taxon>Pseudomonadota</taxon>
        <taxon>Alphaproteobacteria</taxon>
        <taxon>Rhodospirillales</taxon>
        <taxon>Novispirillaceae</taxon>
        <taxon>Novispirillum</taxon>
    </lineage>
</organism>
<sequence length="572" mass="62256">MTQALIDNLPLIAAAPDGIKALRGLILDLAVRGKLVPQDPQDEPASELLKRIAAEKVRLVGLGKAGRQKASRAISASSPDAALPQTWQWSQLAEVGFISPRNDGDDDQLASFVPMSLIAAEHGVPNGHEVRPWGEIKQGYTHFAEGDVGLAKITPCFENGKSTVFRNLTGGFGSGTTELHIVRPVIIEPDYILLFLKSPSFVAAGVPKMTGTAGQKRIPSDYFAYSPFPLPPLAEQRRIVAKVDELMALCDRLQAQQADAEAVHATLVKTLLDTLTQSQDADDFATNWHRLSQHFPTIFTTEASVDALKQALLRMAVRGKLVLQDPRDEPASELLKRIETEKQRLIGAGILKRNPSRQTQSFAQTNVPQSWSVVCIGDVIGSIDSGWSPACLTEPSPSEDIWGVLKTTAVQPLRYIESENKHLPSSLSPRPEYEVKAGDILITRAGPKNRVGVSCLVLQTRPRLMISDKIIRIHVVGDSIDARFVCLSMNVGITAEFLEASKSGMAESQMNISQEKLRVAPLAVPPLAEQQRIVAKVDELLALCDTLKAQITESRTVQRLLAVALIDQTLAA</sequence>
<keyword evidence="2" id="KW-0238">DNA-binding</keyword>
<keyword evidence="4" id="KW-1185">Reference proteome</keyword>
<dbReference type="RefSeq" id="WP_184265343.1">
    <property type="nucleotide sequence ID" value="NZ_JACIIX010000016.1"/>
</dbReference>
<name>A0A7W9ZKS0_NOVIT</name>
<evidence type="ECO:0000256" key="1">
    <source>
        <dbReference type="ARBA" id="ARBA00022747"/>
    </source>
</evidence>
<accession>A0A7W9ZKS0</accession>
<dbReference type="GO" id="GO:0009307">
    <property type="term" value="P:DNA restriction-modification system"/>
    <property type="evidence" value="ECO:0007669"/>
    <property type="project" value="UniProtKB-KW"/>
</dbReference>
<keyword evidence="1" id="KW-0680">Restriction system</keyword>
<keyword evidence="3" id="KW-0378">Hydrolase</keyword>
<dbReference type="SUPFAM" id="SSF116734">
    <property type="entry name" value="DNA methylase specificity domain"/>
    <property type="match status" value="2"/>
</dbReference>
<dbReference type="InterPro" id="IPR044946">
    <property type="entry name" value="Restrct_endonuc_typeI_TRD_sf"/>
</dbReference>
<dbReference type="Proteomes" id="UP000544872">
    <property type="component" value="Unassembled WGS sequence"/>
</dbReference>
<dbReference type="PANTHER" id="PTHR43140:SF1">
    <property type="entry name" value="TYPE I RESTRICTION ENZYME ECOKI SPECIFICITY SUBUNIT"/>
    <property type="match status" value="1"/>
</dbReference>
<dbReference type="EMBL" id="JACIIX010000016">
    <property type="protein sequence ID" value="MBB6212039.1"/>
    <property type="molecule type" value="Genomic_DNA"/>
</dbReference>
<evidence type="ECO:0000313" key="4">
    <source>
        <dbReference type="Proteomes" id="UP000544872"/>
    </source>
</evidence>
<dbReference type="CDD" id="cd17261">
    <property type="entry name" value="RMtype1_S_EcoKI-TRD2-CR2_like"/>
    <property type="match status" value="1"/>
</dbReference>
<comment type="caution">
    <text evidence="3">The sequence shown here is derived from an EMBL/GenBank/DDBJ whole genome shotgun (WGS) entry which is preliminary data.</text>
</comment>
<dbReference type="GO" id="GO:0003677">
    <property type="term" value="F:DNA binding"/>
    <property type="evidence" value="ECO:0007669"/>
    <property type="project" value="UniProtKB-KW"/>
</dbReference>
<dbReference type="CDD" id="cd17260">
    <property type="entry name" value="RMtype1_S_EcoEI-TRD1-CR1_like"/>
    <property type="match status" value="1"/>
</dbReference>
<proteinExistence type="predicted"/>
<dbReference type="Gene3D" id="3.90.220.20">
    <property type="entry name" value="DNA methylase specificity domains"/>
    <property type="match status" value="2"/>
</dbReference>
<evidence type="ECO:0000313" key="3">
    <source>
        <dbReference type="EMBL" id="MBB6212039.1"/>
    </source>
</evidence>
<dbReference type="GO" id="GO:0009035">
    <property type="term" value="F:type I site-specific deoxyribonuclease activity"/>
    <property type="evidence" value="ECO:0007669"/>
    <property type="project" value="UniProtKB-EC"/>
</dbReference>